<dbReference type="AlphaFoldDB" id="A0A1B0CWZ9"/>
<proteinExistence type="predicted"/>
<protein>
    <recommendedName>
        <fullName evidence="1">AMP-dependent synthetase/ligase domain-containing protein</fullName>
    </recommendedName>
</protein>
<feature type="domain" description="AMP-dependent synthetase/ligase" evidence="1">
    <location>
        <begin position="57"/>
        <end position="117"/>
    </location>
</feature>
<evidence type="ECO:0000313" key="2">
    <source>
        <dbReference type="EnsemblMetazoa" id="LLOJ009535-PA"/>
    </source>
</evidence>
<dbReference type="PANTHER" id="PTHR42814:SF3">
    <property type="entry name" value="BETA-N-ACETYLHEXOSAMINIDASE"/>
    <property type="match status" value="1"/>
</dbReference>
<dbReference type="VEuPathDB" id="VectorBase:LLONM1_009953"/>
<keyword evidence="3" id="KW-1185">Reference proteome</keyword>
<dbReference type="SUPFAM" id="SSF56801">
    <property type="entry name" value="Acetyl-CoA synthetase-like"/>
    <property type="match status" value="1"/>
</dbReference>
<name>A0A1B0CWZ9_LUTLO</name>
<dbReference type="PANTHER" id="PTHR42814">
    <property type="entry name" value="AMP-BINDING DOMAIN-CONTAINING PROTEIN"/>
    <property type="match status" value="1"/>
</dbReference>
<dbReference type="Gene3D" id="3.40.50.980">
    <property type="match status" value="1"/>
</dbReference>
<organism evidence="2 3">
    <name type="scientific">Lutzomyia longipalpis</name>
    <name type="common">Sand fly</name>
    <dbReference type="NCBI Taxonomy" id="7200"/>
    <lineage>
        <taxon>Eukaryota</taxon>
        <taxon>Metazoa</taxon>
        <taxon>Ecdysozoa</taxon>
        <taxon>Arthropoda</taxon>
        <taxon>Hexapoda</taxon>
        <taxon>Insecta</taxon>
        <taxon>Pterygota</taxon>
        <taxon>Neoptera</taxon>
        <taxon>Endopterygota</taxon>
        <taxon>Diptera</taxon>
        <taxon>Nematocera</taxon>
        <taxon>Psychodoidea</taxon>
        <taxon>Psychodidae</taxon>
        <taxon>Lutzomyia</taxon>
        <taxon>Lutzomyia</taxon>
    </lineage>
</organism>
<evidence type="ECO:0000313" key="3">
    <source>
        <dbReference type="Proteomes" id="UP000092461"/>
    </source>
</evidence>
<reference evidence="2" key="1">
    <citation type="submission" date="2020-05" db="UniProtKB">
        <authorList>
            <consortium name="EnsemblMetazoa"/>
        </authorList>
    </citation>
    <scope>IDENTIFICATION</scope>
    <source>
        <strain evidence="2">Jacobina</strain>
    </source>
</reference>
<sequence>MKIVNRSTRIFLNSQKFLVSGLIKINRRNYAQSSGLSYIHNIGKQPLVYRTIGQQLTRAANEFGDREAVVCIEERTKFTYEQLRSEADRLAAGFQCLGLTRGDRVGIWAPNVAIWPVRAYKKEILQIAKEHEKARELERIQRYHMPQDVKKGDKSEYVEVDEREKMPNSEQKKWEAEQLASAVFKFWLQGCEFIATGGVRSAAG</sequence>
<dbReference type="EMBL" id="AJWK01033064">
    <property type="status" value="NOT_ANNOTATED_CDS"/>
    <property type="molecule type" value="Genomic_DNA"/>
</dbReference>
<dbReference type="VEuPathDB" id="VectorBase:LLOJ009535"/>
<accession>A0A1B0CWZ9</accession>
<evidence type="ECO:0000259" key="1">
    <source>
        <dbReference type="Pfam" id="PF00501"/>
    </source>
</evidence>
<dbReference type="EnsemblMetazoa" id="LLOJ009535-RA">
    <property type="protein sequence ID" value="LLOJ009535-PA"/>
    <property type="gene ID" value="LLOJ009535"/>
</dbReference>
<dbReference type="EMBL" id="AJWK01033065">
    <property type="status" value="NOT_ANNOTATED_CDS"/>
    <property type="molecule type" value="Genomic_DNA"/>
</dbReference>
<dbReference type="InterPro" id="IPR000873">
    <property type="entry name" value="AMP-dep_synth/lig_dom"/>
</dbReference>
<dbReference type="Proteomes" id="UP000092461">
    <property type="component" value="Unassembled WGS sequence"/>
</dbReference>
<dbReference type="Pfam" id="PF00501">
    <property type="entry name" value="AMP-binding"/>
    <property type="match status" value="1"/>
</dbReference>